<dbReference type="InterPro" id="IPR014729">
    <property type="entry name" value="Rossmann-like_a/b/a_fold"/>
</dbReference>
<dbReference type="EMBL" id="CP136337">
    <property type="protein sequence ID" value="WOB11272.1"/>
    <property type="molecule type" value="Genomic_DNA"/>
</dbReference>
<dbReference type="PANTHER" id="PTHR43196">
    <property type="entry name" value="SULFATE ADENYLYLTRANSFERASE SUBUNIT 2"/>
    <property type="match status" value="1"/>
</dbReference>
<dbReference type="Gene3D" id="3.40.50.620">
    <property type="entry name" value="HUPs"/>
    <property type="match status" value="1"/>
</dbReference>
<dbReference type="InterPro" id="IPR002500">
    <property type="entry name" value="PAPS_reduct_dom"/>
</dbReference>
<dbReference type="SUPFAM" id="SSF52402">
    <property type="entry name" value="Adenine nucleotide alpha hydrolases-like"/>
    <property type="match status" value="1"/>
</dbReference>
<organism evidence="2 3">
    <name type="scientific">Piscinibacter gummiphilus</name>
    <dbReference type="NCBI Taxonomy" id="946333"/>
    <lineage>
        <taxon>Bacteria</taxon>
        <taxon>Pseudomonadati</taxon>
        <taxon>Pseudomonadota</taxon>
        <taxon>Betaproteobacteria</taxon>
        <taxon>Burkholderiales</taxon>
        <taxon>Sphaerotilaceae</taxon>
        <taxon>Piscinibacter</taxon>
    </lineage>
</organism>
<keyword evidence="3" id="KW-1185">Reference proteome</keyword>
<evidence type="ECO:0000313" key="3">
    <source>
        <dbReference type="Proteomes" id="UP001303946"/>
    </source>
</evidence>
<evidence type="ECO:0000259" key="1">
    <source>
        <dbReference type="Pfam" id="PF01507"/>
    </source>
</evidence>
<sequence length="559" mass="62671">MQQAIDIRGETPEAMALAAIHAVMDESRVPLVAFSAGKDSSVLLNLVLCAAAERVKQGRKALVCAVHSDVGVESPVISELAHSELKKAKSFADRHGVGFMLRIARPAFWDSFPVRVIGGRALPTFPDTRRDCSSSWKREASAREIASLERELCAQGWQRPVLMTGVRRDESAVRAASIESRREESRTIWIDSEGRPRLSPLLDWVTDDVWMYLGLCNSGVIPSYSDFEATMDTYRAAGASGCVVVADAESLKNSKPCSSRFGCWACTAVRHDRSMHEMIRSDPSRYGFMKPLAALRDFIAYTQYDWNRRTYVGRTIKDGFIEVAADTYSSDMLSDLLKYTLTAQAASGVPIISAAQLLAIDARWSQYAIAPPFSALRIWKQFEAGARWFPPAVKETPKTPVPRLGRIYVGDWNDDITSPLEVTGLRMPSWEQFSESCGPELKTLNNGRAVFDVEGDSEVDEEAAWLFLDFEADRMLQERASPQQYWTTGYETYLSFGVVRPAKGQSSRVDEILRRAQWRQRHGLHGQQDLRVLQQRLTVRYPQQGDFFTAEEQPSLLTA</sequence>
<gene>
    <name evidence="2" type="ORF">RXV79_26945</name>
</gene>
<feature type="domain" description="Phosphoadenosine phosphosulphate reductase" evidence="1">
    <location>
        <begin position="31"/>
        <end position="267"/>
    </location>
</feature>
<dbReference type="InterPro" id="IPR050128">
    <property type="entry name" value="Sulfate_adenylyltrnsfr_sub2"/>
</dbReference>
<accession>A0ABZ0D1Z7</accession>
<reference evidence="2 3" key="1">
    <citation type="submission" date="2023-10" db="EMBL/GenBank/DDBJ databases">
        <title>Bacteria for the degradation of biodegradable plastic PBAT(Polybutylene adipate terephthalate).</title>
        <authorList>
            <person name="Weon H.-Y."/>
            <person name="Yeon J."/>
        </authorList>
    </citation>
    <scope>NUCLEOTIDE SEQUENCE [LARGE SCALE GENOMIC DNA]</scope>
    <source>
        <strain evidence="2 3">SBD 7-3</strain>
        <plasmid evidence="2 3">unnamed1</plasmid>
    </source>
</reference>
<keyword evidence="2" id="KW-0614">Plasmid</keyword>
<protein>
    <submittedName>
        <fullName evidence="2">Phosphoadenosine phosphosulfate reductase family protein</fullName>
    </submittedName>
</protein>
<name>A0ABZ0D1Z7_9BURK</name>
<dbReference type="RefSeq" id="WP_316704488.1">
    <property type="nucleotide sequence ID" value="NZ_CP136337.1"/>
</dbReference>
<dbReference type="Pfam" id="PF01507">
    <property type="entry name" value="PAPS_reduct"/>
    <property type="match status" value="1"/>
</dbReference>
<dbReference type="Proteomes" id="UP001303946">
    <property type="component" value="Plasmid unnamed1"/>
</dbReference>
<evidence type="ECO:0000313" key="2">
    <source>
        <dbReference type="EMBL" id="WOB11272.1"/>
    </source>
</evidence>
<geneLocation type="plasmid" evidence="2 3">
    <name>unnamed1</name>
</geneLocation>
<proteinExistence type="predicted"/>
<dbReference type="PANTHER" id="PTHR43196:SF2">
    <property type="entry name" value="PHOSPHOADENOSINE PHOSPHOSULFATE REDUCTASE"/>
    <property type="match status" value="1"/>
</dbReference>